<dbReference type="Gene3D" id="3.10.120.10">
    <property type="entry name" value="Cytochrome b5-like heme/steroid binding domain"/>
    <property type="match status" value="1"/>
</dbReference>
<proteinExistence type="predicted"/>
<dbReference type="GO" id="GO:0020037">
    <property type="term" value="F:heme binding"/>
    <property type="evidence" value="ECO:0000318"/>
    <property type="project" value="GO_Central"/>
</dbReference>
<sequence>MASDEDCAAAAPLSAEEVESSFQGALDALHRLLLLQEQLSTALRQGWFNLSLARYNLGPQRVGALQYPATMTATTTLQALSPAPGLVTLALNTVKGEGPAEAAESAVQAQGASIQAEGLRRRRAADEPAAVEQQEASPSGKPLVRVEHKQRQANALNWFGALVPPALRNAQQDFALALSNAVELANTISQLESFRKAYVELVKIDDHSTHPLVSDEKDAVRFQLKNGSMSPLPLNIEDHEKSKTQNSVDTKLNTEAELRFCNNLISPLSMGPVPPADASEPAEFSFSMAYSSPLPLSPSSPTPLPSTSWQISPKSATTPSSEATQPRPVPVLQSLQLRSSLGASASGSEQGAARPAQGSSPSNASAGPESIDAEIPRGEDAGPGTSDTPSQEPGPNDSKLHQLRTSSSDQGVLSNATSLGTTGTEGTISGQKEVKAGTPGMRTQSGAAAKAAMNRKKVPFEKGYSQMDWLRLTQTHPDLAGLKGGPRRRISMEEVKLHKAEDDCWTVLRGKVFNITPYFNFHPGGQKMLKLAAGKDCTQLFDKYHMWVNAEFLLEKCWLGVLDQGH</sequence>
<dbReference type="AlphaFoldDB" id="A0A1Y1IM65"/>
<dbReference type="InterPro" id="IPR051872">
    <property type="entry name" value="Cytochrome_b5/Flavoprotein_Rdt"/>
</dbReference>
<keyword evidence="2" id="KW-0479">Metal-binding</keyword>
<dbReference type="InterPro" id="IPR040357">
    <property type="entry name" value="Vma22/CCDC115"/>
</dbReference>
<feature type="domain" description="Cytochrome b5 heme-binding" evidence="5">
    <location>
        <begin position="487"/>
        <end position="563"/>
    </location>
</feature>
<feature type="compositionally biased region" description="Polar residues" evidence="4">
    <location>
        <begin position="403"/>
        <end position="430"/>
    </location>
</feature>
<keyword evidence="1" id="KW-0349">Heme</keyword>
<dbReference type="Pfam" id="PF21730">
    <property type="entry name" value="Vma22_CCDC115"/>
    <property type="match status" value="1"/>
</dbReference>
<dbReference type="OrthoDB" id="432299at2759"/>
<dbReference type="PANTHER" id="PTHR46237:SF1">
    <property type="entry name" value="CYTOCHROME B5 REDUCTASE 4"/>
    <property type="match status" value="1"/>
</dbReference>
<evidence type="ECO:0000313" key="6">
    <source>
        <dbReference type="EMBL" id="GAQ91894.1"/>
    </source>
</evidence>
<dbReference type="Pfam" id="PF00173">
    <property type="entry name" value="Cyt-b5"/>
    <property type="match status" value="1"/>
</dbReference>
<evidence type="ECO:0000256" key="2">
    <source>
        <dbReference type="ARBA" id="ARBA00022723"/>
    </source>
</evidence>
<feature type="compositionally biased region" description="Low complexity" evidence="4">
    <location>
        <begin position="341"/>
        <end position="353"/>
    </location>
</feature>
<reference evidence="6 7" key="1">
    <citation type="journal article" date="2014" name="Nat. Commun.">
        <title>Klebsormidium flaccidum genome reveals primary factors for plant terrestrial adaptation.</title>
        <authorList>
            <person name="Hori K."/>
            <person name="Maruyama F."/>
            <person name="Fujisawa T."/>
            <person name="Togashi T."/>
            <person name="Yamamoto N."/>
            <person name="Seo M."/>
            <person name="Sato S."/>
            <person name="Yamada T."/>
            <person name="Mori H."/>
            <person name="Tajima N."/>
            <person name="Moriyama T."/>
            <person name="Ikeuchi M."/>
            <person name="Watanabe M."/>
            <person name="Wada H."/>
            <person name="Kobayashi K."/>
            <person name="Saito M."/>
            <person name="Masuda T."/>
            <person name="Sasaki-Sekimoto Y."/>
            <person name="Mashiguchi K."/>
            <person name="Awai K."/>
            <person name="Shimojima M."/>
            <person name="Masuda S."/>
            <person name="Iwai M."/>
            <person name="Nobusawa T."/>
            <person name="Narise T."/>
            <person name="Kondo S."/>
            <person name="Saito H."/>
            <person name="Sato R."/>
            <person name="Murakawa M."/>
            <person name="Ihara Y."/>
            <person name="Oshima-Yamada Y."/>
            <person name="Ohtaka K."/>
            <person name="Satoh M."/>
            <person name="Sonobe K."/>
            <person name="Ishii M."/>
            <person name="Ohtani R."/>
            <person name="Kanamori-Sato M."/>
            <person name="Honoki R."/>
            <person name="Miyazaki D."/>
            <person name="Mochizuki H."/>
            <person name="Umetsu J."/>
            <person name="Higashi K."/>
            <person name="Shibata D."/>
            <person name="Kamiya Y."/>
            <person name="Sato N."/>
            <person name="Nakamura Y."/>
            <person name="Tabata S."/>
            <person name="Ida S."/>
            <person name="Kurokawa K."/>
            <person name="Ohta H."/>
        </authorList>
    </citation>
    <scope>NUCLEOTIDE SEQUENCE [LARGE SCALE GENOMIC DNA]</scope>
    <source>
        <strain evidence="6 7">NIES-2285</strain>
    </source>
</reference>
<dbReference type="GO" id="GO:0005737">
    <property type="term" value="C:cytoplasm"/>
    <property type="evidence" value="ECO:0000318"/>
    <property type="project" value="GO_Central"/>
</dbReference>
<dbReference type="FunFam" id="3.10.120.10:FF:000001">
    <property type="entry name" value="Cytochrome b5 reductase 4"/>
    <property type="match status" value="1"/>
</dbReference>
<dbReference type="STRING" id="105231.A0A1Y1IM65"/>
<evidence type="ECO:0000259" key="5">
    <source>
        <dbReference type="PROSITE" id="PS50255"/>
    </source>
</evidence>
<dbReference type="PANTHER" id="PTHR46237">
    <property type="entry name" value="CYTOCHROME B5 REDUCTASE 4 FAMILY MEMBER"/>
    <property type="match status" value="1"/>
</dbReference>
<feature type="compositionally biased region" description="Polar residues" evidence="4">
    <location>
        <begin position="309"/>
        <end position="324"/>
    </location>
</feature>
<keyword evidence="7" id="KW-1185">Reference proteome</keyword>
<gene>
    <name evidence="6" type="ORF">KFL_008770050</name>
</gene>
<feature type="region of interest" description="Disordered" evidence="4">
    <location>
        <begin position="292"/>
        <end position="327"/>
    </location>
</feature>
<feature type="region of interest" description="Disordered" evidence="4">
    <location>
        <begin position="117"/>
        <end position="144"/>
    </location>
</feature>
<organism evidence="6 7">
    <name type="scientific">Klebsormidium nitens</name>
    <name type="common">Green alga</name>
    <name type="synonym">Ulothrix nitens</name>
    <dbReference type="NCBI Taxonomy" id="105231"/>
    <lineage>
        <taxon>Eukaryota</taxon>
        <taxon>Viridiplantae</taxon>
        <taxon>Streptophyta</taxon>
        <taxon>Klebsormidiophyceae</taxon>
        <taxon>Klebsormidiales</taxon>
        <taxon>Klebsormidiaceae</taxon>
        <taxon>Klebsormidium</taxon>
    </lineage>
</organism>
<dbReference type="SUPFAM" id="SSF55856">
    <property type="entry name" value="Cytochrome b5-like heme/steroid binding domain"/>
    <property type="match status" value="1"/>
</dbReference>
<accession>A0A1Y1IM65</accession>
<evidence type="ECO:0000313" key="7">
    <source>
        <dbReference type="Proteomes" id="UP000054558"/>
    </source>
</evidence>
<dbReference type="PROSITE" id="PS50255">
    <property type="entry name" value="CYTOCHROME_B5_2"/>
    <property type="match status" value="1"/>
</dbReference>
<dbReference type="InterPro" id="IPR036400">
    <property type="entry name" value="Cyt_B5-like_heme/steroid_sf"/>
</dbReference>
<feature type="compositionally biased region" description="Pro residues" evidence="4">
    <location>
        <begin position="295"/>
        <end position="304"/>
    </location>
</feature>
<dbReference type="GO" id="GO:0004128">
    <property type="term" value="F:cytochrome-b5 reductase activity, acting on NAD(P)H"/>
    <property type="evidence" value="ECO:0000318"/>
    <property type="project" value="GO_Central"/>
</dbReference>
<evidence type="ECO:0000256" key="4">
    <source>
        <dbReference type="SAM" id="MobiDB-lite"/>
    </source>
</evidence>
<evidence type="ECO:0000256" key="1">
    <source>
        <dbReference type="ARBA" id="ARBA00022617"/>
    </source>
</evidence>
<dbReference type="InterPro" id="IPR001199">
    <property type="entry name" value="Cyt_B5-like_heme/steroid-bd"/>
</dbReference>
<dbReference type="Proteomes" id="UP000054558">
    <property type="component" value="Unassembled WGS sequence"/>
</dbReference>
<feature type="region of interest" description="Disordered" evidence="4">
    <location>
        <begin position="341"/>
        <end position="454"/>
    </location>
</feature>
<protein>
    <recommendedName>
        <fullName evidence="5">Cytochrome b5 heme-binding domain-containing protein</fullName>
    </recommendedName>
</protein>
<name>A0A1Y1IM65_KLENI</name>
<dbReference type="EMBL" id="DF237826">
    <property type="protein sequence ID" value="GAQ91894.1"/>
    <property type="molecule type" value="Genomic_DNA"/>
</dbReference>
<evidence type="ECO:0000256" key="3">
    <source>
        <dbReference type="ARBA" id="ARBA00023004"/>
    </source>
</evidence>
<dbReference type="GO" id="GO:0046872">
    <property type="term" value="F:metal ion binding"/>
    <property type="evidence" value="ECO:0007669"/>
    <property type="project" value="UniProtKB-KW"/>
</dbReference>
<dbReference type="GO" id="GO:0070072">
    <property type="term" value="P:vacuolar proton-transporting V-type ATPase complex assembly"/>
    <property type="evidence" value="ECO:0007669"/>
    <property type="project" value="InterPro"/>
</dbReference>
<keyword evidence="3" id="KW-0408">Iron</keyword>
<dbReference type="SMART" id="SM01117">
    <property type="entry name" value="Cyt-b5"/>
    <property type="match status" value="1"/>
</dbReference>